<dbReference type="OrthoDB" id="9799531at2"/>
<gene>
    <name evidence="1" type="ORF">SAMN05421508_10165</name>
</gene>
<dbReference type="Proteomes" id="UP000219621">
    <property type="component" value="Unassembled WGS sequence"/>
</dbReference>
<dbReference type="InterPro" id="IPR010848">
    <property type="entry name" value="DUF1465"/>
</dbReference>
<reference evidence="1 2" key="1">
    <citation type="submission" date="2017-09" db="EMBL/GenBank/DDBJ databases">
        <authorList>
            <person name="Ehlers B."/>
            <person name="Leendertz F.H."/>
        </authorList>
    </citation>
    <scope>NUCLEOTIDE SEQUENCE [LARGE SCALE GENOMIC DNA]</scope>
    <source>
        <strain evidence="1 2">USBA 140</strain>
    </source>
</reference>
<dbReference type="InterPro" id="IPR038301">
    <property type="entry name" value="AraC-like_sf"/>
</dbReference>
<name>A0A286G0A5_9PROT</name>
<evidence type="ECO:0000313" key="1">
    <source>
        <dbReference type="EMBL" id="SOD88961.1"/>
    </source>
</evidence>
<sequence length="153" mass="16606">MVQGMNSVTDWMDARLLDTTFEDALALLERARAYVGAGTAASVPAEAQPLDRIRMARDMSRVTSALTCCMSLLLLYRAVREDQLDRTEMQGEARSLLAEVTAQLPDPSSEHAYAPELTALIGSAHDLFHRVQRLQAMFDMGGNGGGGGGRYVS</sequence>
<organism evidence="1 2">
    <name type="scientific">Caenispirillum bisanense</name>
    <dbReference type="NCBI Taxonomy" id="414052"/>
    <lineage>
        <taxon>Bacteria</taxon>
        <taxon>Pseudomonadati</taxon>
        <taxon>Pseudomonadota</taxon>
        <taxon>Alphaproteobacteria</taxon>
        <taxon>Rhodospirillales</taxon>
        <taxon>Novispirillaceae</taxon>
        <taxon>Caenispirillum</taxon>
    </lineage>
</organism>
<keyword evidence="2" id="KW-1185">Reference proteome</keyword>
<proteinExistence type="predicted"/>
<evidence type="ECO:0000313" key="2">
    <source>
        <dbReference type="Proteomes" id="UP000219621"/>
    </source>
</evidence>
<accession>A0A286G0A5</accession>
<protein>
    <submittedName>
        <fullName evidence="1">Uncharacterized protein</fullName>
    </submittedName>
</protein>
<dbReference type="EMBL" id="OCNJ01000001">
    <property type="protein sequence ID" value="SOD88961.1"/>
    <property type="molecule type" value="Genomic_DNA"/>
</dbReference>
<dbReference type="Gene3D" id="1.10.8.930">
    <property type="entry name" value="Protein of unknown function DUF1465"/>
    <property type="match status" value="1"/>
</dbReference>
<dbReference type="Pfam" id="PF07323">
    <property type="entry name" value="DUF1465"/>
    <property type="match status" value="1"/>
</dbReference>
<dbReference type="AlphaFoldDB" id="A0A286G0A5"/>